<feature type="non-terminal residue" evidence="2">
    <location>
        <position position="1"/>
    </location>
</feature>
<organism evidence="2 3">
    <name type="scientific">Meganyctiphanes norvegica</name>
    <name type="common">Northern krill</name>
    <name type="synonym">Thysanopoda norvegica</name>
    <dbReference type="NCBI Taxonomy" id="48144"/>
    <lineage>
        <taxon>Eukaryota</taxon>
        <taxon>Metazoa</taxon>
        <taxon>Ecdysozoa</taxon>
        <taxon>Arthropoda</taxon>
        <taxon>Crustacea</taxon>
        <taxon>Multicrustacea</taxon>
        <taxon>Malacostraca</taxon>
        <taxon>Eumalacostraca</taxon>
        <taxon>Eucarida</taxon>
        <taxon>Euphausiacea</taxon>
        <taxon>Euphausiidae</taxon>
        <taxon>Meganyctiphanes</taxon>
    </lineage>
</organism>
<name>A0AAV2R890_MEGNR</name>
<feature type="domain" description="Nucleolar 27S pre-rRNA processing Urb2/Npa2 C-terminal" evidence="1">
    <location>
        <begin position="14"/>
        <end position="98"/>
    </location>
</feature>
<dbReference type="Pfam" id="PF10441">
    <property type="entry name" value="Urb2"/>
    <property type="match status" value="1"/>
</dbReference>
<protein>
    <recommendedName>
        <fullName evidence="1">Nucleolar 27S pre-rRNA processing Urb2/Npa2 C-terminal domain-containing protein</fullName>
    </recommendedName>
</protein>
<dbReference type="EMBL" id="CAXKWB010018061">
    <property type="protein sequence ID" value="CAL4120171.1"/>
    <property type="molecule type" value="Genomic_DNA"/>
</dbReference>
<gene>
    <name evidence="2" type="ORF">MNOR_LOCUS21947</name>
</gene>
<evidence type="ECO:0000313" key="2">
    <source>
        <dbReference type="EMBL" id="CAL4120171.1"/>
    </source>
</evidence>
<dbReference type="GO" id="GO:0005730">
    <property type="term" value="C:nucleolus"/>
    <property type="evidence" value="ECO:0007669"/>
    <property type="project" value="TreeGrafter"/>
</dbReference>
<accession>A0AAV2R890</accession>
<dbReference type="PANTHER" id="PTHR15682">
    <property type="entry name" value="UNHEALTHY RIBOSOME BIOGENESIS PROTEIN 2 HOMOLOG"/>
    <property type="match status" value="1"/>
</dbReference>
<evidence type="ECO:0000259" key="1">
    <source>
        <dbReference type="Pfam" id="PF10441"/>
    </source>
</evidence>
<reference evidence="2 3" key="1">
    <citation type="submission" date="2024-05" db="EMBL/GenBank/DDBJ databases">
        <authorList>
            <person name="Wallberg A."/>
        </authorList>
    </citation>
    <scope>NUCLEOTIDE SEQUENCE [LARGE SCALE GENOMIC DNA]</scope>
</reference>
<comment type="caution">
    <text evidence="2">The sequence shown here is derived from an EMBL/GenBank/DDBJ whole genome shotgun (WGS) entry which is preliminary data.</text>
</comment>
<sequence>QKLEVCSNNLERVVREITQYSTEVNKIVHFTVANIVEALQQTTVYPAIKSVIESIVYRLLDLCDNYCLRHLMVALPPATTTLLKHLHNNYNTYRKFRDAT</sequence>
<dbReference type="PANTHER" id="PTHR15682:SF2">
    <property type="entry name" value="UNHEALTHY RIBOSOME BIOGENESIS PROTEIN 2 HOMOLOG"/>
    <property type="match status" value="1"/>
</dbReference>
<proteinExistence type="predicted"/>
<dbReference type="GO" id="GO:0042254">
    <property type="term" value="P:ribosome biogenesis"/>
    <property type="evidence" value="ECO:0007669"/>
    <property type="project" value="TreeGrafter"/>
</dbReference>
<dbReference type="Proteomes" id="UP001497623">
    <property type="component" value="Unassembled WGS sequence"/>
</dbReference>
<dbReference type="InterPro" id="IPR052609">
    <property type="entry name" value="Ribosome_Biogenesis_Reg"/>
</dbReference>
<dbReference type="AlphaFoldDB" id="A0AAV2R890"/>
<dbReference type="InterPro" id="IPR018849">
    <property type="entry name" value="Urb2/Npa2_C"/>
</dbReference>
<keyword evidence="3" id="KW-1185">Reference proteome</keyword>
<evidence type="ECO:0000313" key="3">
    <source>
        <dbReference type="Proteomes" id="UP001497623"/>
    </source>
</evidence>